<evidence type="ECO:0000313" key="8">
    <source>
        <dbReference type="EMBL" id="GEV51245.1"/>
    </source>
</evidence>
<dbReference type="Gene3D" id="3.40.50.2000">
    <property type="entry name" value="Glycogen Phosphorylase B"/>
    <property type="match status" value="1"/>
</dbReference>
<protein>
    <recommendedName>
        <fullName evidence="2">sucrose synthase</fullName>
        <ecNumber evidence="2">2.4.1.13</ecNumber>
    </recommendedName>
</protein>
<dbReference type="GO" id="GO:0005985">
    <property type="term" value="P:sucrose metabolic process"/>
    <property type="evidence" value="ECO:0007669"/>
    <property type="project" value="InterPro"/>
</dbReference>
<dbReference type="PANTHER" id="PTHR45839">
    <property type="match status" value="1"/>
</dbReference>
<feature type="region of interest" description="Disordered" evidence="6">
    <location>
        <begin position="270"/>
        <end position="311"/>
    </location>
</feature>
<feature type="non-terminal residue" evidence="8">
    <location>
        <position position="1"/>
    </location>
</feature>
<dbReference type="InterPro" id="IPR012820">
    <property type="entry name" value="Sucrose_synthase_pln/cyn"/>
</dbReference>
<gene>
    <name evidence="8" type="ORF">Tci_123222</name>
</gene>
<sequence length="311" mass="35884">NGMWDWPSDLVCKFDALSVITPPCLIDRNNIFVLTFSMDEEMCFLVGLFTDNVMANDLDGICVKMNLGLLLDIAIYVEYSYVISTFVFFVCIALETKFLSGMLKLSIISDKLSTNTLSDAVLLYDYPCSGENQESKDLEEQAQMKKMYELIENYKLNGQFRWISLQMNIVRNEELYCVIADTRGVFIGFQCAQRKNLADFLQEEAIIITDDVDDKKEVAKIEDNAKVKEEPVTVDVLNHHDVDDDVPLAPIKRSKKHHIQISARNKLFHVFDEEEDEDDDENKKPWELDDEVANEDETDEENEVDDEDEWP</sequence>
<organism evidence="8">
    <name type="scientific">Tanacetum cinerariifolium</name>
    <name type="common">Dalmatian daisy</name>
    <name type="synonym">Chrysanthemum cinerariifolium</name>
    <dbReference type="NCBI Taxonomy" id="118510"/>
    <lineage>
        <taxon>Eukaryota</taxon>
        <taxon>Viridiplantae</taxon>
        <taxon>Streptophyta</taxon>
        <taxon>Embryophyta</taxon>
        <taxon>Tracheophyta</taxon>
        <taxon>Spermatophyta</taxon>
        <taxon>Magnoliopsida</taxon>
        <taxon>eudicotyledons</taxon>
        <taxon>Gunneridae</taxon>
        <taxon>Pentapetalae</taxon>
        <taxon>asterids</taxon>
        <taxon>campanulids</taxon>
        <taxon>Asterales</taxon>
        <taxon>Asteraceae</taxon>
        <taxon>Asteroideae</taxon>
        <taxon>Anthemideae</taxon>
        <taxon>Anthemidinae</taxon>
        <taxon>Tanacetum</taxon>
    </lineage>
</organism>
<evidence type="ECO:0000256" key="6">
    <source>
        <dbReference type="SAM" id="MobiDB-lite"/>
    </source>
</evidence>
<comment type="similarity">
    <text evidence="1">Belongs to the glycosyltransferase 1 family. Plant sucrose synthase subfamily.</text>
</comment>
<evidence type="ECO:0000256" key="2">
    <source>
        <dbReference type="ARBA" id="ARBA00012540"/>
    </source>
</evidence>
<evidence type="ECO:0000256" key="5">
    <source>
        <dbReference type="ARBA" id="ARBA00049030"/>
    </source>
</evidence>
<dbReference type="AlphaFoldDB" id="A0A699GSL7"/>
<keyword evidence="7" id="KW-1133">Transmembrane helix</keyword>
<name>A0A699GSL7_TANCI</name>
<feature type="transmembrane region" description="Helical" evidence="7">
    <location>
        <begin position="73"/>
        <end position="94"/>
    </location>
</feature>
<feature type="compositionally biased region" description="Acidic residues" evidence="6">
    <location>
        <begin position="288"/>
        <end position="311"/>
    </location>
</feature>
<evidence type="ECO:0000256" key="7">
    <source>
        <dbReference type="SAM" id="Phobius"/>
    </source>
</evidence>
<keyword evidence="7" id="KW-0812">Transmembrane</keyword>
<dbReference type="PANTHER" id="PTHR45839:SF7">
    <property type="entry name" value="SUCROSE SYNTHASE 1"/>
    <property type="match status" value="1"/>
</dbReference>
<accession>A0A699GSL7</accession>
<comment type="catalytic activity">
    <reaction evidence="5">
        <text>an NDP-alpha-D-glucose + D-fructose = a ribonucleoside 5'-diphosphate + sucrose + H(+)</text>
        <dbReference type="Rhea" id="RHEA:16241"/>
        <dbReference type="ChEBI" id="CHEBI:15378"/>
        <dbReference type="ChEBI" id="CHEBI:17992"/>
        <dbReference type="ChEBI" id="CHEBI:37721"/>
        <dbReference type="ChEBI" id="CHEBI:57930"/>
        <dbReference type="ChEBI" id="CHEBI:76533"/>
        <dbReference type="EC" id="2.4.1.13"/>
    </reaction>
</comment>
<evidence type="ECO:0000256" key="3">
    <source>
        <dbReference type="ARBA" id="ARBA00022676"/>
    </source>
</evidence>
<comment type="caution">
    <text evidence="8">The sequence shown here is derived from an EMBL/GenBank/DDBJ whole genome shotgun (WGS) entry which is preliminary data.</text>
</comment>
<dbReference type="EMBL" id="BKCJ010025706">
    <property type="protein sequence ID" value="GEV51245.1"/>
    <property type="molecule type" value="Genomic_DNA"/>
</dbReference>
<evidence type="ECO:0000256" key="1">
    <source>
        <dbReference type="ARBA" id="ARBA00005894"/>
    </source>
</evidence>
<proteinExistence type="inferred from homology"/>
<keyword evidence="3" id="KW-0328">Glycosyltransferase</keyword>
<keyword evidence="4" id="KW-0808">Transferase</keyword>
<dbReference type="GO" id="GO:0016157">
    <property type="term" value="F:sucrose synthase activity"/>
    <property type="evidence" value="ECO:0007669"/>
    <property type="project" value="UniProtKB-EC"/>
</dbReference>
<keyword evidence="7" id="KW-0472">Membrane</keyword>
<evidence type="ECO:0000256" key="4">
    <source>
        <dbReference type="ARBA" id="ARBA00022679"/>
    </source>
</evidence>
<dbReference type="EC" id="2.4.1.13" evidence="2"/>
<reference evidence="8" key="1">
    <citation type="journal article" date="2019" name="Sci. Rep.">
        <title>Draft genome of Tanacetum cinerariifolium, the natural source of mosquito coil.</title>
        <authorList>
            <person name="Yamashiro T."/>
            <person name="Shiraishi A."/>
            <person name="Satake H."/>
            <person name="Nakayama K."/>
        </authorList>
    </citation>
    <scope>NUCLEOTIDE SEQUENCE</scope>
</reference>